<dbReference type="GeneID" id="103504842"/>
<reference evidence="3" key="1">
    <citation type="submission" date="2025-08" db="UniProtKB">
        <authorList>
            <consortium name="RefSeq"/>
        </authorList>
    </citation>
    <scope>IDENTIFICATION</scope>
</reference>
<proteinExistence type="predicted"/>
<accession>A0A1S3CTB2</accession>
<dbReference type="PaxDb" id="121845-A0A1S3CTB2"/>
<keyword evidence="2" id="KW-1185">Reference proteome</keyword>
<evidence type="ECO:0000313" key="3">
    <source>
        <dbReference type="RefSeq" id="XP_008467363.1"/>
    </source>
</evidence>
<dbReference type="RefSeq" id="XP_008467363.1">
    <property type="nucleotide sequence ID" value="XM_008469141.2"/>
</dbReference>
<sequence>MENITVMSQLASQDNNDKQHDVDEIDKRLRQTQLCSELDGQVADKVRAKQRAKQVSGDFHETWIWGSDPTRQQDEKLRKQREVADYNRATVVEHEAQRRAQRHCNDMQDNADEIAFK</sequence>
<protein>
    <submittedName>
        <fullName evidence="3">Uncharacterized protein LOC103504842</fullName>
    </submittedName>
</protein>
<feature type="compositionally biased region" description="Basic and acidic residues" evidence="1">
    <location>
        <begin position="97"/>
        <end position="106"/>
    </location>
</feature>
<dbReference type="KEGG" id="dci:103504842"/>
<evidence type="ECO:0000313" key="2">
    <source>
        <dbReference type="Proteomes" id="UP000079169"/>
    </source>
</evidence>
<organism evidence="2 3">
    <name type="scientific">Diaphorina citri</name>
    <name type="common">Asian citrus psyllid</name>
    <dbReference type="NCBI Taxonomy" id="121845"/>
    <lineage>
        <taxon>Eukaryota</taxon>
        <taxon>Metazoa</taxon>
        <taxon>Ecdysozoa</taxon>
        <taxon>Arthropoda</taxon>
        <taxon>Hexapoda</taxon>
        <taxon>Insecta</taxon>
        <taxon>Pterygota</taxon>
        <taxon>Neoptera</taxon>
        <taxon>Paraneoptera</taxon>
        <taxon>Hemiptera</taxon>
        <taxon>Sternorrhyncha</taxon>
        <taxon>Psylloidea</taxon>
        <taxon>Psyllidae</taxon>
        <taxon>Diaphorininae</taxon>
        <taxon>Diaphorina</taxon>
    </lineage>
</organism>
<feature type="region of interest" description="Disordered" evidence="1">
    <location>
        <begin position="1"/>
        <end position="20"/>
    </location>
</feature>
<evidence type="ECO:0000256" key="1">
    <source>
        <dbReference type="SAM" id="MobiDB-lite"/>
    </source>
</evidence>
<name>A0A1S3CTB2_DIACI</name>
<feature type="compositionally biased region" description="Polar residues" evidence="1">
    <location>
        <begin position="1"/>
        <end position="14"/>
    </location>
</feature>
<feature type="region of interest" description="Disordered" evidence="1">
    <location>
        <begin position="97"/>
        <end position="117"/>
    </location>
</feature>
<dbReference type="AlphaFoldDB" id="A0A1S3CTB2"/>
<gene>
    <name evidence="3" type="primary">LOC103504842</name>
</gene>
<dbReference type="Proteomes" id="UP000079169">
    <property type="component" value="Unplaced"/>
</dbReference>